<reference evidence="4 5" key="1">
    <citation type="submission" date="2021-05" db="EMBL/GenBank/DDBJ databases">
        <title>A Polyphasic approach of four new species of the genus Ohtaekwangia: Ohtaekwangia histidinii sp. nov., Ohtaekwangia cretensis sp. nov., Ohtaekwangia indiensis sp. nov., Ohtaekwangia reichenbachii sp. nov. from diverse environment.</title>
        <authorList>
            <person name="Octaviana S."/>
        </authorList>
    </citation>
    <scope>NUCLEOTIDE SEQUENCE [LARGE SCALE GENOMIC DNA]</scope>
    <source>
        <strain evidence="4 5">PWU20</strain>
    </source>
</reference>
<dbReference type="PANTHER" id="PTHR30273">
    <property type="entry name" value="PERIPLASMIC SIGNAL SENSOR AND SIGMA FACTOR ACTIVATOR FECR-RELATED"/>
    <property type="match status" value="1"/>
</dbReference>
<dbReference type="PIRSF" id="PIRSF018266">
    <property type="entry name" value="FecR"/>
    <property type="match status" value="1"/>
</dbReference>
<dbReference type="InterPro" id="IPR006860">
    <property type="entry name" value="FecR"/>
</dbReference>
<dbReference type="InterPro" id="IPR012373">
    <property type="entry name" value="Ferrdict_sens_TM"/>
</dbReference>
<evidence type="ECO:0000313" key="5">
    <source>
        <dbReference type="Proteomes" id="UP000772618"/>
    </source>
</evidence>
<dbReference type="PANTHER" id="PTHR30273:SF2">
    <property type="entry name" value="PROTEIN FECR"/>
    <property type="match status" value="1"/>
</dbReference>
<gene>
    <name evidence="4" type="ORF">KK060_01580</name>
</gene>
<dbReference type="Pfam" id="PF16344">
    <property type="entry name" value="FecR_C"/>
    <property type="match status" value="1"/>
</dbReference>
<dbReference type="EMBL" id="JAHESD010000002">
    <property type="protein sequence ID" value="MBT1701949.1"/>
    <property type="molecule type" value="Genomic_DNA"/>
</dbReference>
<dbReference type="Pfam" id="PF04773">
    <property type="entry name" value="FecR"/>
    <property type="match status" value="1"/>
</dbReference>
<accession>A0ABS5VKH4</accession>
<keyword evidence="5" id="KW-1185">Reference proteome</keyword>
<comment type="caution">
    <text evidence="4">The sequence shown here is derived from an EMBL/GenBank/DDBJ whole genome shotgun (WGS) entry which is preliminary data.</text>
</comment>
<dbReference type="Gene3D" id="3.55.50.30">
    <property type="match status" value="1"/>
</dbReference>
<dbReference type="InterPro" id="IPR032508">
    <property type="entry name" value="FecR_C"/>
</dbReference>
<sequence>MNLISMENERYLWLVTKSIKGEITPEEEAELKEILKDSPEVQERYSVIEKFWKQEVYYNQSSDSEEALKKVLAKINERNPVVKTRRLSFIRIAAAAVVVLAIGIGLYSYTLFSYKPAQLMEKYSGKGSRSMITLTDGSRVWLNSDSRISYPKTFAGDSREVFLTGEAFFNVAADPEKPFYIHLSDASIKVVGTSFNVKAYSNEEKIQTSVVSGKVAFMPKAHHSQQYLDTLLLTKSDKVTYSALSGEIQTEVTNTLDDKAWINGKLIYKSETLESISRQLERSFGKKVLIKDPKIAKHEFTATFEDSSLNEIMYYLSLTSQFKYTITDSTLVIY</sequence>
<keyword evidence="1" id="KW-0812">Transmembrane</keyword>
<organism evidence="4 5">
    <name type="scientific">Chryseosolibacter indicus</name>
    <dbReference type="NCBI Taxonomy" id="2782351"/>
    <lineage>
        <taxon>Bacteria</taxon>
        <taxon>Pseudomonadati</taxon>
        <taxon>Bacteroidota</taxon>
        <taxon>Cytophagia</taxon>
        <taxon>Cytophagales</taxon>
        <taxon>Chryseotaleaceae</taxon>
        <taxon>Chryseosolibacter</taxon>
    </lineage>
</organism>
<proteinExistence type="predicted"/>
<dbReference type="Proteomes" id="UP000772618">
    <property type="component" value="Unassembled WGS sequence"/>
</dbReference>
<keyword evidence="1" id="KW-0472">Membrane</keyword>
<protein>
    <submittedName>
        <fullName evidence="4">FecR domain-containing protein</fullName>
    </submittedName>
</protein>
<dbReference type="Gene3D" id="2.60.120.1440">
    <property type="match status" value="1"/>
</dbReference>
<evidence type="ECO:0000313" key="4">
    <source>
        <dbReference type="EMBL" id="MBT1701949.1"/>
    </source>
</evidence>
<evidence type="ECO:0000259" key="2">
    <source>
        <dbReference type="Pfam" id="PF04773"/>
    </source>
</evidence>
<feature type="domain" description="Protein FecR C-terminal" evidence="3">
    <location>
        <begin position="265"/>
        <end position="333"/>
    </location>
</feature>
<feature type="domain" description="FecR protein" evidence="2">
    <location>
        <begin position="124"/>
        <end position="215"/>
    </location>
</feature>
<name>A0ABS5VKH4_9BACT</name>
<feature type="transmembrane region" description="Helical" evidence="1">
    <location>
        <begin position="88"/>
        <end position="109"/>
    </location>
</feature>
<evidence type="ECO:0000256" key="1">
    <source>
        <dbReference type="SAM" id="Phobius"/>
    </source>
</evidence>
<keyword evidence="1" id="KW-1133">Transmembrane helix</keyword>
<evidence type="ECO:0000259" key="3">
    <source>
        <dbReference type="Pfam" id="PF16344"/>
    </source>
</evidence>